<dbReference type="RefSeq" id="WP_171710734.1">
    <property type="nucleotide sequence ID" value="NZ_JAAVLW010000005.1"/>
</dbReference>
<feature type="domain" description="HEPN AbiU2-like" evidence="1">
    <location>
        <begin position="42"/>
        <end position="251"/>
    </location>
</feature>
<reference evidence="2 3" key="1">
    <citation type="submission" date="2020-03" db="EMBL/GenBank/DDBJ databases">
        <title>Bradyrhizobium diversity isolated from nodules of Muelleranthus trifoliolatus.</title>
        <authorList>
            <person name="Klepa M."/>
            <person name="Helene L."/>
            <person name="Hungria M."/>
        </authorList>
    </citation>
    <scope>NUCLEOTIDE SEQUENCE [LARGE SCALE GENOMIC DNA]</scope>
    <source>
        <strain evidence="2 3">WSM 1744</strain>
    </source>
</reference>
<dbReference type="Proteomes" id="UP000528734">
    <property type="component" value="Unassembled WGS sequence"/>
</dbReference>
<evidence type="ECO:0000313" key="2">
    <source>
        <dbReference type="EMBL" id="NOJ47833.1"/>
    </source>
</evidence>
<dbReference type="AlphaFoldDB" id="A0A7Y4M2K3"/>
<dbReference type="InterPro" id="IPR040704">
    <property type="entry name" value="HEPN_AbiU2"/>
</dbReference>
<comment type="caution">
    <text evidence="2">The sequence shown here is derived from an EMBL/GenBank/DDBJ whole genome shotgun (WGS) entry which is preliminary data.</text>
</comment>
<keyword evidence="3" id="KW-1185">Reference proteome</keyword>
<evidence type="ECO:0000313" key="3">
    <source>
        <dbReference type="Proteomes" id="UP000528734"/>
    </source>
</evidence>
<sequence>MAKRKTPSEQIAAMSVAARVELAKKLTDRVTDHLLYVIELHENNRIVTYSPILASQIPTSHAANAFSTFQRGLHQMEIVRLCALWDSVDLQKENIPTVIALIDHPGVVDMLAGEMASHWKDRPLGHISDLPSEPEVRTLVIDSIRRHESEFGDRQATNLRQELDKAIAETRSMLISSKHASVMNLRDKHLAHSLVESRREQKVGHVDPMKYGYERDMLDASIRIATALMCWVRGASFDFEEIRQIHRANAESLWTQCSFDIKR</sequence>
<protein>
    <recommendedName>
        <fullName evidence="1">HEPN AbiU2-like domain-containing protein</fullName>
    </recommendedName>
</protein>
<dbReference type="EMBL" id="JAAVLW010000005">
    <property type="protein sequence ID" value="NOJ47833.1"/>
    <property type="molecule type" value="Genomic_DNA"/>
</dbReference>
<gene>
    <name evidence="2" type="ORF">HCN50_16525</name>
</gene>
<evidence type="ECO:0000259" key="1">
    <source>
        <dbReference type="Pfam" id="PF18734"/>
    </source>
</evidence>
<proteinExistence type="predicted"/>
<name>A0A7Y4M2K3_9BRAD</name>
<dbReference type="Pfam" id="PF18734">
    <property type="entry name" value="HEPN_AbiU2"/>
    <property type="match status" value="1"/>
</dbReference>
<organism evidence="2 3">
    <name type="scientific">Bradyrhizobium archetypum</name>
    <dbReference type="NCBI Taxonomy" id="2721160"/>
    <lineage>
        <taxon>Bacteria</taxon>
        <taxon>Pseudomonadati</taxon>
        <taxon>Pseudomonadota</taxon>
        <taxon>Alphaproteobacteria</taxon>
        <taxon>Hyphomicrobiales</taxon>
        <taxon>Nitrobacteraceae</taxon>
        <taxon>Bradyrhizobium</taxon>
    </lineage>
</organism>
<accession>A0A7Y4M2K3</accession>